<proteinExistence type="predicted"/>
<dbReference type="AlphaFoldDB" id="A0A378LUW2"/>
<organism evidence="2 3">
    <name type="scientific">Legionella wadsworthii</name>
    <dbReference type="NCBI Taxonomy" id="28088"/>
    <lineage>
        <taxon>Bacteria</taxon>
        <taxon>Pseudomonadati</taxon>
        <taxon>Pseudomonadota</taxon>
        <taxon>Gammaproteobacteria</taxon>
        <taxon>Legionellales</taxon>
        <taxon>Legionellaceae</taxon>
        <taxon>Legionella</taxon>
    </lineage>
</organism>
<keyword evidence="3" id="KW-1185">Reference proteome</keyword>
<dbReference type="STRING" id="1122170.GCA_000701265_02967"/>
<dbReference type="OrthoDB" id="5641911at2"/>
<dbReference type="RefSeq" id="WP_031563986.1">
    <property type="nucleotide sequence ID" value="NZ_CAAAIS010000009.1"/>
</dbReference>
<evidence type="ECO:0000313" key="3">
    <source>
        <dbReference type="Proteomes" id="UP000255297"/>
    </source>
</evidence>
<dbReference type="Proteomes" id="UP000255297">
    <property type="component" value="Unassembled WGS sequence"/>
</dbReference>
<evidence type="ECO:0000256" key="1">
    <source>
        <dbReference type="SAM" id="SignalP"/>
    </source>
</evidence>
<keyword evidence="1" id="KW-0732">Signal</keyword>
<accession>A0A378LUW2</accession>
<evidence type="ECO:0000313" key="2">
    <source>
        <dbReference type="EMBL" id="STY31063.1"/>
    </source>
</evidence>
<reference evidence="2 3" key="1">
    <citation type="submission" date="2018-06" db="EMBL/GenBank/DDBJ databases">
        <authorList>
            <consortium name="Pathogen Informatics"/>
            <person name="Doyle S."/>
        </authorList>
    </citation>
    <scope>NUCLEOTIDE SEQUENCE [LARGE SCALE GENOMIC DNA]</scope>
    <source>
        <strain evidence="2 3">NCTC11532</strain>
    </source>
</reference>
<feature type="signal peptide" evidence="1">
    <location>
        <begin position="1"/>
        <end position="19"/>
    </location>
</feature>
<sequence>MKRITFFVMGLALTGLAVAKPGPKEEVRHIITLNGLAKGEGRYIRTDVVENGQYKFGFYFCGTRHSVIYGDIVFADEVGDSFRVERSAKFSICQDETLTECQEFATDHFTIFKNEDGYLETDSPSVVPLNIASIKDSFKACQPDPNQDSGMKKVIHAGSNYLIRQG</sequence>
<feature type="chain" id="PRO_5016921528" evidence="1">
    <location>
        <begin position="20"/>
        <end position="166"/>
    </location>
</feature>
<dbReference type="EMBL" id="UGPB01000001">
    <property type="protein sequence ID" value="STY31063.1"/>
    <property type="molecule type" value="Genomic_DNA"/>
</dbReference>
<protein>
    <submittedName>
        <fullName evidence="2">Uncharacterized protein</fullName>
    </submittedName>
</protein>
<gene>
    <name evidence="2" type="ORF">NCTC11532_02716</name>
</gene>
<name>A0A378LUW2_9GAMM</name>